<evidence type="ECO:0000256" key="1">
    <source>
        <dbReference type="SAM" id="Phobius"/>
    </source>
</evidence>
<comment type="caution">
    <text evidence="2">The sequence shown here is derived from an EMBL/GenBank/DDBJ whole genome shotgun (WGS) entry which is preliminary data.</text>
</comment>
<organism evidence="2 3">
    <name type="scientific">Stephania cephalantha</name>
    <dbReference type="NCBI Taxonomy" id="152367"/>
    <lineage>
        <taxon>Eukaryota</taxon>
        <taxon>Viridiplantae</taxon>
        <taxon>Streptophyta</taxon>
        <taxon>Embryophyta</taxon>
        <taxon>Tracheophyta</taxon>
        <taxon>Spermatophyta</taxon>
        <taxon>Magnoliopsida</taxon>
        <taxon>Ranunculales</taxon>
        <taxon>Menispermaceae</taxon>
        <taxon>Menispermoideae</taxon>
        <taxon>Cissampelideae</taxon>
        <taxon>Stephania</taxon>
    </lineage>
</organism>
<keyword evidence="3" id="KW-1185">Reference proteome</keyword>
<reference evidence="2 3" key="1">
    <citation type="submission" date="2024-01" db="EMBL/GenBank/DDBJ databases">
        <title>Genome assemblies of Stephania.</title>
        <authorList>
            <person name="Yang L."/>
        </authorList>
    </citation>
    <scope>NUCLEOTIDE SEQUENCE [LARGE SCALE GENOMIC DNA]</scope>
    <source>
        <strain evidence="2">JXDWG</strain>
        <tissue evidence="2">Leaf</tissue>
    </source>
</reference>
<evidence type="ECO:0000313" key="3">
    <source>
        <dbReference type="Proteomes" id="UP001419268"/>
    </source>
</evidence>
<keyword evidence="1" id="KW-0812">Transmembrane</keyword>
<accession>A0AAP0JSX2</accession>
<dbReference type="Proteomes" id="UP001419268">
    <property type="component" value="Unassembled WGS sequence"/>
</dbReference>
<sequence length="114" mass="12962">MCKLFPLQEKVADLGVESIDTRDGSGCVEEELDFGALKELWVVDFWATNCFALCFYVPLMVVTSSFWAFWVLISCIITLPCDCFYFFCVQFVVPCLSGFPMLWSSMAFFASNLI</sequence>
<keyword evidence="1" id="KW-1133">Transmembrane helix</keyword>
<name>A0AAP0JSX2_9MAGN</name>
<protein>
    <submittedName>
        <fullName evidence="2">Uncharacterized protein</fullName>
    </submittedName>
</protein>
<dbReference type="EMBL" id="JBBNAG010000004">
    <property type="protein sequence ID" value="KAK9139641.1"/>
    <property type="molecule type" value="Genomic_DNA"/>
</dbReference>
<feature type="transmembrane region" description="Helical" evidence="1">
    <location>
        <begin position="84"/>
        <end position="103"/>
    </location>
</feature>
<gene>
    <name evidence="2" type="ORF">Scep_009322</name>
</gene>
<feature type="transmembrane region" description="Helical" evidence="1">
    <location>
        <begin position="46"/>
        <end position="72"/>
    </location>
</feature>
<proteinExistence type="predicted"/>
<keyword evidence="1" id="KW-0472">Membrane</keyword>
<evidence type="ECO:0000313" key="2">
    <source>
        <dbReference type="EMBL" id="KAK9139641.1"/>
    </source>
</evidence>
<dbReference type="AlphaFoldDB" id="A0AAP0JSX2"/>